<dbReference type="PANTHER" id="PTHR43301:SF3">
    <property type="entry name" value="ARABINAN ENDO-1,5-ALPHA-L-ARABINOSIDASE A-RELATED"/>
    <property type="match status" value="1"/>
</dbReference>
<evidence type="ECO:0000256" key="5">
    <source>
        <dbReference type="ARBA" id="ARBA00022801"/>
    </source>
</evidence>
<reference evidence="11 12" key="1">
    <citation type="submission" date="2021-11" db="EMBL/GenBank/DDBJ databases">
        <title>Black yeast isolated from Biological Soil Crust.</title>
        <authorList>
            <person name="Kurbessoian T."/>
        </authorList>
    </citation>
    <scope>NUCLEOTIDE SEQUENCE [LARGE SCALE GENOMIC DNA]</scope>
    <source>
        <strain evidence="11 12">CCFEE 5522</strain>
    </source>
</reference>
<dbReference type="AlphaFoldDB" id="A0AAV9JQ15"/>
<feature type="site" description="Important for catalytic activity, responsible for pKa modulation of the active site Glu and correct orientation of both the proton donor and substrate" evidence="9">
    <location>
        <position position="149"/>
    </location>
</feature>
<dbReference type="InterPro" id="IPR016840">
    <property type="entry name" value="Glyco_hydro_43_endo_a_Ara-ase"/>
</dbReference>
<keyword evidence="12" id="KW-1185">Reference proteome</keyword>
<keyword evidence="6 7" id="KW-0326">Glycosidase</keyword>
<evidence type="ECO:0000256" key="8">
    <source>
        <dbReference type="PIRSR" id="PIRSR606710-1"/>
    </source>
</evidence>
<comment type="pathway">
    <text evidence="2 7">Glycan metabolism; L-arabinan degradation.</text>
</comment>
<dbReference type="PANTHER" id="PTHR43301">
    <property type="entry name" value="ARABINAN ENDO-1,5-ALPHA-L-ARABINOSIDASE"/>
    <property type="match status" value="1"/>
</dbReference>
<sequence length="339" mass="36987">MAALFLLRALFLLPALVSAITYPAVGECTGNCTGGVHDPNVVLRDDGTYFRFTTNGRVNIATAKHISGPWTYKGAALPSGSTINLPGRNDIWAPDVMKSNGVYYMTYAVSAMLSQHSDIGVATSKTMEPGSWMDHGSIGVPSGSWNRIDPNLMQVSPTSTPYLTWGSFWTDIWQIEMANPPLKVLAGQEPLHLEQNTTARPQGRPTGPSEGSYQFRWTVGGETYYYLFFSSGGCCNKPPNLAPAGEEYKIMVCRSTSPTGPFVGQLGHSCLSQNAGTIVLQSHDDMFAAGGQGVMYDPNVKSVVVYYHYLKPSVGYDYDQFQFGWNKLNFDSGWPEVVA</sequence>
<dbReference type="InterPro" id="IPR006710">
    <property type="entry name" value="Glyco_hydro_43"/>
</dbReference>
<accession>A0AAV9JQ15</accession>
<feature type="signal peptide" evidence="10">
    <location>
        <begin position="1"/>
        <end position="19"/>
    </location>
</feature>
<evidence type="ECO:0000256" key="7">
    <source>
        <dbReference type="PIRNR" id="PIRNR026534"/>
    </source>
</evidence>
<comment type="similarity">
    <text evidence="3 7">Belongs to the glycosyl hydrolase 43 family.</text>
</comment>
<feature type="chain" id="PRO_5043417998" description="Arabinan endo-1,5-alpha-L-arabinosidase" evidence="10">
    <location>
        <begin position="20"/>
        <end position="339"/>
    </location>
</feature>
<dbReference type="Proteomes" id="UP001324427">
    <property type="component" value="Unassembled WGS sequence"/>
</dbReference>
<evidence type="ECO:0000313" key="11">
    <source>
        <dbReference type="EMBL" id="KAK4547494.1"/>
    </source>
</evidence>
<dbReference type="Gene3D" id="2.115.10.20">
    <property type="entry name" value="Glycosyl hydrolase domain, family 43"/>
    <property type="match status" value="1"/>
</dbReference>
<dbReference type="EC" id="3.2.1.99" evidence="4 7"/>
<dbReference type="InterPro" id="IPR023296">
    <property type="entry name" value="Glyco_hydro_beta-prop_sf"/>
</dbReference>
<feature type="active site" description="Proton acceptor" evidence="8">
    <location>
        <position position="38"/>
    </location>
</feature>
<dbReference type="PIRSF" id="PIRSF026534">
    <property type="entry name" value="Endo_alpha-L-arabinosidase"/>
    <property type="match status" value="1"/>
</dbReference>
<evidence type="ECO:0000256" key="3">
    <source>
        <dbReference type="ARBA" id="ARBA00009865"/>
    </source>
</evidence>
<evidence type="ECO:0000256" key="4">
    <source>
        <dbReference type="ARBA" id="ARBA00012586"/>
    </source>
</evidence>
<protein>
    <recommendedName>
        <fullName evidence="4 7">Arabinan endo-1,5-alpha-L-arabinosidase</fullName>
        <ecNumber evidence="4 7">3.2.1.99</ecNumber>
    </recommendedName>
</protein>
<comment type="caution">
    <text evidence="11">The sequence shown here is derived from an EMBL/GenBank/DDBJ whole genome shotgun (WGS) entry which is preliminary data.</text>
</comment>
<dbReference type="CDD" id="cd18831">
    <property type="entry name" value="GH43_AnAbnA-like"/>
    <property type="match status" value="1"/>
</dbReference>
<dbReference type="EMBL" id="JAVFHQ010000011">
    <property type="protein sequence ID" value="KAK4547494.1"/>
    <property type="molecule type" value="Genomic_DNA"/>
</dbReference>
<dbReference type="GO" id="GO:0046558">
    <property type="term" value="F:arabinan endo-1,5-alpha-L-arabinosidase activity"/>
    <property type="evidence" value="ECO:0007669"/>
    <property type="project" value="UniProtKB-EC"/>
</dbReference>
<evidence type="ECO:0000256" key="10">
    <source>
        <dbReference type="SAM" id="SignalP"/>
    </source>
</evidence>
<dbReference type="InterPro" id="IPR050727">
    <property type="entry name" value="GH43_arabinanases"/>
</dbReference>
<keyword evidence="10" id="KW-0732">Signal</keyword>
<evidence type="ECO:0000256" key="9">
    <source>
        <dbReference type="PIRSR" id="PIRSR606710-2"/>
    </source>
</evidence>
<evidence type="ECO:0000256" key="2">
    <source>
        <dbReference type="ARBA" id="ARBA00004834"/>
    </source>
</evidence>
<proteinExistence type="inferred from homology"/>
<keyword evidence="5 7" id="KW-0378">Hydrolase</keyword>
<comment type="catalytic activity">
    <reaction evidence="1 7">
        <text>Endohydrolysis of (1-&gt;5)-alpha-arabinofuranosidic linkages in (1-&gt;5)-arabinans.</text>
        <dbReference type="EC" id="3.2.1.99"/>
    </reaction>
</comment>
<gene>
    <name evidence="11" type="ORF">LTR36_001151</name>
</gene>
<feature type="active site" description="Proton donor" evidence="8">
    <location>
        <position position="210"/>
    </location>
</feature>
<evidence type="ECO:0000256" key="1">
    <source>
        <dbReference type="ARBA" id="ARBA00000375"/>
    </source>
</evidence>
<dbReference type="SUPFAM" id="SSF75005">
    <property type="entry name" value="Arabinanase/levansucrase/invertase"/>
    <property type="match status" value="1"/>
</dbReference>
<organism evidence="11 12">
    <name type="scientific">Oleoguttula mirabilis</name>
    <dbReference type="NCBI Taxonomy" id="1507867"/>
    <lineage>
        <taxon>Eukaryota</taxon>
        <taxon>Fungi</taxon>
        <taxon>Dikarya</taxon>
        <taxon>Ascomycota</taxon>
        <taxon>Pezizomycotina</taxon>
        <taxon>Dothideomycetes</taxon>
        <taxon>Dothideomycetidae</taxon>
        <taxon>Mycosphaerellales</taxon>
        <taxon>Teratosphaeriaceae</taxon>
        <taxon>Oleoguttula</taxon>
    </lineage>
</organism>
<dbReference type="GO" id="GO:0005975">
    <property type="term" value="P:carbohydrate metabolic process"/>
    <property type="evidence" value="ECO:0007669"/>
    <property type="project" value="InterPro"/>
</dbReference>
<evidence type="ECO:0000256" key="6">
    <source>
        <dbReference type="ARBA" id="ARBA00023295"/>
    </source>
</evidence>
<name>A0AAV9JQ15_9PEZI</name>
<evidence type="ECO:0000313" key="12">
    <source>
        <dbReference type="Proteomes" id="UP001324427"/>
    </source>
</evidence>
<dbReference type="Pfam" id="PF04616">
    <property type="entry name" value="Glyco_hydro_43"/>
    <property type="match status" value="1"/>
</dbReference>